<evidence type="ECO:0000256" key="2">
    <source>
        <dbReference type="ARBA" id="ARBA00004752"/>
    </source>
</evidence>
<dbReference type="HAMAP" id="MF_00046">
    <property type="entry name" value="MurC"/>
    <property type="match status" value="1"/>
</dbReference>
<evidence type="ECO:0000313" key="19">
    <source>
        <dbReference type="EMBL" id="MBT1708323.1"/>
    </source>
</evidence>
<evidence type="ECO:0000256" key="1">
    <source>
        <dbReference type="ARBA" id="ARBA00004496"/>
    </source>
</evidence>
<dbReference type="InterPro" id="IPR004101">
    <property type="entry name" value="Mur_ligase_C"/>
</dbReference>
<reference evidence="19 20" key="1">
    <citation type="submission" date="2021-05" db="EMBL/GenBank/DDBJ databases">
        <title>A Polyphasic approach of four new species of the genus Ohtaekwangia: Ohtaekwangia histidinii sp. nov., Ohtaekwangia cretensis sp. nov., Ohtaekwangia indiensis sp. nov., Ohtaekwangia reichenbachii sp. nov. from diverse environment.</title>
        <authorList>
            <person name="Octaviana S."/>
        </authorList>
    </citation>
    <scope>NUCLEOTIDE SEQUENCE [LARGE SCALE GENOMIC DNA]</scope>
    <source>
        <strain evidence="19 20">PWU5</strain>
    </source>
</reference>
<evidence type="ECO:0000256" key="7">
    <source>
        <dbReference type="ARBA" id="ARBA00022741"/>
    </source>
</evidence>
<dbReference type="GO" id="GO:0008360">
    <property type="term" value="P:regulation of cell shape"/>
    <property type="evidence" value="ECO:0007669"/>
    <property type="project" value="UniProtKB-KW"/>
</dbReference>
<keyword evidence="15" id="KW-0812">Transmembrane</keyword>
<dbReference type="Pfam" id="PF02875">
    <property type="entry name" value="Mur_ligase_C"/>
    <property type="match status" value="1"/>
</dbReference>
<comment type="pathway">
    <text evidence="2 14">Cell wall biogenesis; peptidoglycan biosynthesis.</text>
</comment>
<evidence type="ECO:0000259" key="17">
    <source>
        <dbReference type="Pfam" id="PF02875"/>
    </source>
</evidence>
<keyword evidence="7 14" id="KW-0547">Nucleotide-binding</keyword>
<dbReference type="GO" id="GO:0051301">
    <property type="term" value="P:cell division"/>
    <property type="evidence" value="ECO:0007669"/>
    <property type="project" value="UniProtKB-KW"/>
</dbReference>
<keyword evidence="4 14" id="KW-0963">Cytoplasm</keyword>
<feature type="domain" description="Mur ligase central" evidence="18">
    <location>
        <begin position="118"/>
        <end position="298"/>
    </location>
</feature>
<dbReference type="Proteomes" id="UP001319080">
    <property type="component" value="Unassembled WGS sequence"/>
</dbReference>
<evidence type="ECO:0000256" key="10">
    <source>
        <dbReference type="ARBA" id="ARBA00022984"/>
    </source>
</evidence>
<evidence type="ECO:0000256" key="8">
    <source>
        <dbReference type="ARBA" id="ARBA00022840"/>
    </source>
</evidence>
<comment type="similarity">
    <text evidence="14">Belongs to the MurCDEF family.</text>
</comment>
<sequence>MKIEQYDNIYFLGIGGIGMSALARWFMKKGLKVSGYDRTATALTAALEAEGMAVHYDDNVQSISSEVRSQKDKTLVVFTPAIPKDHQEHAYLKEHGYTILKRSEVLGLITKGYKTIGVAGTHGKTTTSSLVSHILHVAGRNMVGFLGGITTNYSSNLIMQGEVTPDTTVVVEADEFDRSFLRLFPQIAIITSADADHLDIYGDHDALITSFRDYIKQINTGGALIIHESVAEQLTAGMDHVTKYVYSMSRGQFFAGNINASSGFFEFDLHGIGSVEHVRLGVPGFHNIENAIAASVAAHLCGVPTATIVEALGSFKGVKRRFEFIVRGKKVVYVDDYAHHPTEIEAFLRSMKSMYPERKLTVIFQPHLFSRTRDFAEGFSASLSLADELLLMDIYPARELPIPGVDSDMLMKDITSPVKIRCSKNDLMEKLASLDLDVVVTVGAGDIDTFIEPIKKLVETKYEG</sequence>
<evidence type="ECO:0000313" key="20">
    <source>
        <dbReference type="Proteomes" id="UP001319080"/>
    </source>
</evidence>
<keyword evidence="6 14" id="KW-0132">Cell division</keyword>
<evidence type="ECO:0000256" key="11">
    <source>
        <dbReference type="ARBA" id="ARBA00023306"/>
    </source>
</evidence>
<gene>
    <name evidence="14" type="primary">murC</name>
    <name evidence="19" type="ORF">KK062_08815</name>
</gene>
<comment type="function">
    <text evidence="14">Cell wall formation.</text>
</comment>
<dbReference type="InterPro" id="IPR036565">
    <property type="entry name" value="Mur-like_cat_sf"/>
</dbReference>
<comment type="subcellular location">
    <subcellularLocation>
        <location evidence="1 14">Cytoplasm</location>
    </subcellularLocation>
</comment>
<keyword evidence="8 14" id="KW-0067">ATP-binding</keyword>
<evidence type="ECO:0000256" key="12">
    <source>
        <dbReference type="ARBA" id="ARBA00023316"/>
    </source>
</evidence>
<dbReference type="GO" id="GO:0005737">
    <property type="term" value="C:cytoplasm"/>
    <property type="evidence" value="ECO:0007669"/>
    <property type="project" value="UniProtKB-SubCell"/>
</dbReference>
<dbReference type="InterPro" id="IPR005758">
    <property type="entry name" value="UDP-N-AcMur_Ala_ligase_MurC"/>
</dbReference>
<dbReference type="GO" id="GO:0009252">
    <property type="term" value="P:peptidoglycan biosynthetic process"/>
    <property type="evidence" value="ECO:0007669"/>
    <property type="project" value="UniProtKB-UniRule"/>
</dbReference>
<dbReference type="SUPFAM" id="SSF53623">
    <property type="entry name" value="MurD-like peptide ligases, catalytic domain"/>
    <property type="match status" value="1"/>
</dbReference>
<keyword evidence="20" id="KW-1185">Reference proteome</keyword>
<dbReference type="InterPro" id="IPR013221">
    <property type="entry name" value="Mur_ligase_cen"/>
</dbReference>
<dbReference type="PANTHER" id="PTHR43445:SF3">
    <property type="entry name" value="UDP-N-ACETYLMURAMATE--L-ALANINE LIGASE"/>
    <property type="match status" value="1"/>
</dbReference>
<proteinExistence type="inferred from homology"/>
<dbReference type="RefSeq" id="WP_254083916.1">
    <property type="nucleotide sequence ID" value="NZ_JAHESE010000006.1"/>
</dbReference>
<keyword evidence="10 14" id="KW-0573">Peptidoglycan synthesis</keyword>
<evidence type="ECO:0000256" key="13">
    <source>
        <dbReference type="ARBA" id="ARBA00047833"/>
    </source>
</evidence>
<accession>A0AAP2DVU8</accession>
<evidence type="ECO:0000256" key="4">
    <source>
        <dbReference type="ARBA" id="ARBA00022490"/>
    </source>
</evidence>
<feature type="binding site" evidence="14">
    <location>
        <begin position="120"/>
        <end position="126"/>
    </location>
    <ligand>
        <name>ATP</name>
        <dbReference type="ChEBI" id="CHEBI:30616"/>
    </ligand>
</feature>
<dbReference type="InterPro" id="IPR000713">
    <property type="entry name" value="Mur_ligase_N"/>
</dbReference>
<dbReference type="SUPFAM" id="SSF51984">
    <property type="entry name" value="MurCD N-terminal domain"/>
    <property type="match status" value="1"/>
</dbReference>
<evidence type="ECO:0000256" key="6">
    <source>
        <dbReference type="ARBA" id="ARBA00022618"/>
    </source>
</evidence>
<evidence type="ECO:0000259" key="16">
    <source>
        <dbReference type="Pfam" id="PF01225"/>
    </source>
</evidence>
<name>A0AAP2DVU8_9BACT</name>
<dbReference type="GO" id="GO:0005524">
    <property type="term" value="F:ATP binding"/>
    <property type="evidence" value="ECO:0007669"/>
    <property type="project" value="UniProtKB-UniRule"/>
</dbReference>
<evidence type="ECO:0000256" key="3">
    <source>
        <dbReference type="ARBA" id="ARBA00012211"/>
    </source>
</evidence>
<dbReference type="Gene3D" id="3.40.50.720">
    <property type="entry name" value="NAD(P)-binding Rossmann-like Domain"/>
    <property type="match status" value="1"/>
</dbReference>
<dbReference type="NCBIfam" id="TIGR01082">
    <property type="entry name" value="murC"/>
    <property type="match status" value="1"/>
</dbReference>
<dbReference type="InterPro" id="IPR036615">
    <property type="entry name" value="Mur_ligase_C_dom_sf"/>
</dbReference>
<evidence type="ECO:0000259" key="18">
    <source>
        <dbReference type="Pfam" id="PF08245"/>
    </source>
</evidence>
<protein>
    <recommendedName>
        <fullName evidence="3 14">UDP-N-acetylmuramate--L-alanine ligase</fullName>
        <ecNumber evidence="3 14">6.3.2.8</ecNumber>
    </recommendedName>
    <alternativeName>
        <fullName evidence="14">UDP-N-acetylmuramoyl-L-alanine synthetase</fullName>
    </alternativeName>
</protein>
<keyword evidence="15" id="KW-1133">Transmembrane helix</keyword>
<dbReference type="Pfam" id="PF08245">
    <property type="entry name" value="Mur_ligase_M"/>
    <property type="match status" value="1"/>
</dbReference>
<dbReference type="GO" id="GO:0008763">
    <property type="term" value="F:UDP-N-acetylmuramate-L-alanine ligase activity"/>
    <property type="evidence" value="ECO:0007669"/>
    <property type="project" value="UniProtKB-UniRule"/>
</dbReference>
<dbReference type="EC" id="6.3.2.8" evidence="3 14"/>
<dbReference type="GO" id="GO:0071555">
    <property type="term" value="P:cell wall organization"/>
    <property type="evidence" value="ECO:0007669"/>
    <property type="project" value="UniProtKB-KW"/>
</dbReference>
<organism evidence="19 20">
    <name type="scientific">Dawidia cretensis</name>
    <dbReference type="NCBI Taxonomy" id="2782350"/>
    <lineage>
        <taxon>Bacteria</taxon>
        <taxon>Pseudomonadati</taxon>
        <taxon>Bacteroidota</taxon>
        <taxon>Cytophagia</taxon>
        <taxon>Cytophagales</taxon>
        <taxon>Chryseotaleaceae</taxon>
        <taxon>Dawidia</taxon>
    </lineage>
</organism>
<keyword evidence="5 14" id="KW-0436">Ligase</keyword>
<comment type="caution">
    <text evidence="19">The sequence shown here is derived from an EMBL/GenBank/DDBJ whole genome shotgun (WGS) entry which is preliminary data.</text>
</comment>
<dbReference type="PANTHER" id="PTHR43445">
    <property type="entry name" value="UDP-N-ACETYLMURAMATE--L-ALANINE LIGASE-RELATED"/>
    <property type="match status" value="1"/>
</dbReference>
<keyword evidence="11 14" id="KW-0131">Cell cycle</keyword>
<evidence type="ECO:0000256" key="9">
    <source>
        <dbReference type="ARBA" id="ARBA00022960"/>
    </source>
</evidence>
<dbReference type="EMBL" id="JAHESE010000006">
    <property type="protein sequence ID" value="MBT1708323.1"/>
    <property type="molecule type" value="Genomic_DNA"/>
</dbReference>
<evidence type="ECO:0000256" key="14">
    <source>
        <dbReference type="HAMAP-Rule" id="MF_00046"/>
    </source>
</evidence>
<comment type="catalytic activity">
    <reaction evidence="13 14">
        <text>UDP-N-acetyl-alpha-D-muramate + L-alanine + ATP = UDP-N-acetyl-alpha-D-muramoyl-L-alanine + ADP + phosphate + H(+)</text>
        <dbReference type="Rhea" id="RHEA:23372"/>
        <dbReference type="ChEBI" id="CHEBI:15378"/>
        <dbReference type="ChEBI" id="CHEBI:30616"/>
        <dbReference type="ChEBI" id="CHEBI:43474"/>
        <dbReference type="ChEBI" id="CHEBI:57972"/>
        <dbReference type="ChEBI" id="CHEBI:70757"/>
        <dbReference type="ChEBI" id="CHEBI:83898"/>
        <dbReference type="ChEBI" id="CHEBI:456216"/>
        <dbReference type="EC" id="6.3.2.8"/>
    </reaction>
</comment>
<dbReference type="SUPFAM" id="SSF53244">
    <property type="entry name" value="MurD-like peptide ligases, peptide-binding domain"/>
    <property type="match status" value="1"/>
</dbReference>
<feature type="domain" description="Mur ligase C-terminal" evidence="17">
    <location>
        <begin position="320"/>
        <end position="445"/>
    </location>
</feature>
<dbReference type="Pfam" id="PF01225">
    <property type="entry name" value="Mur_ligase"/>
    <property type="match status" value="1"/>
</dbReference>
<feature type="domain" description="Mur ligase N-terminal catalytic" evidence="16">
    <location>
        <begin position="9"/>
        <end position="113"/>
    </location>
</feature>
<feature type="transmembrane region" description="Helical" evidence="15">
    <location>
        <begin position="9"/>
        <end position="27"/>
    </location>
</feature>
<dbReference type="AlphaFoldDB" id="A0AAP2DVU8"/>
<evidence type="ECO:0000256" key="5">
    <source>
        <dbReference type="ARBA" id="ARBA00022598"/>
    </source>
</evidence>
<dbReference type="Gene3D" id="3.40.1190.10">
    <property type="entry name" value="Mur-like, catalytic domain"/>
    <property type="match status" value="1"/>
</dbReference>
<keyword evidence="12 14" id="KW-0961">Cell wall biogenesis/degradation</keyword>
<keyword evidence="15" id="KW-0472">Membrane</keyword>
<dbReference type="InterPro" id="IPR050061">
    <property type="entry name" value="MurCDEF_pg_biosynth"/>
</dbReference>
<dbReference type="Gene3D" id="3.90.190.20">
    <property type="entry name" value="Mur ligase, C-terminal domain"/>
    <property type="match status" value="1"/>
</dbReference>
<keyword evidence="9 14" id="KW-0133">Cell shape</keyword>
<evidence type="ECO:0000256" key="15">
    <source>
        <dbReference type="SAM" id="Phobius"/>
    </source>
</evidence>